<dbReference type="EMBL" id="JANPWB010000004">
    <property type="protein sequence ID" value="KAJ1192715.1"/>
    <property type="molecule type" value="Genomic_DNA"/>
</dbReference>
<proteinExistence type="predicted"/>
<dbReference type="AlphaFoldDB" id="A0AAV7UUC4"/>
<sequence length="230" mass="23982">MAPVGVRPDILSGKPPKLTAGRRSPVLTLAAPRFYTSGSHACSGTREEESPKANQQRPASPTVSQESGAELKDFARAALAPQRDPRSRGESAYEHSKMAASACEAAQQCNVSGPAAMPIATPAVIEGSRASDGPDGCSPPRASPHQQGPVEDGRRRRRKVPTGGASKNNSPRVCLWLSRPRQSQRPLSAPAAMPVTAPAVTEGSRASDCPRQVLTSKGAVLASPLQQGPV</sequence>
<feature type="region of interest" description="Disordered" evidence="1">
    <location>
        <begin position="1"/>
        <end position="107"/>
    </location>
</feature>
<protein>
    <submittedName>
        <fullName evidence="2">Uncharacterized protein</fullName>
    </submittedName>
</protein>
<keyword evidence="3" id="KW-1185">Reference proteome</keyword>
<evidence type="ECO:0000256" key="1">
    <source>
        <dbReference type="SAM" id="MobiDB-lite"/>
    </source>
</evidence>
<feature type="compositionally biased region" description="Polar residues" evidence="1">
    <location>
        <begin position="52"/>
        <end position="67"/>
    </location>
</feature>
<gene>
    <name evidence="2" type="ORF">NDU88_002021</name>
</gene>
<evidence type="ECO:0000313" key="2">
    <source>
        <dbReference type="EMBL" id="KAJ1192715.1"/>
    </source>
</evidence>
<accession>A0AAV7UUC4</accession>
<name>A0AAV7UUC4_PLEWA</name>
<comment type="caution">
    <text evidence="2">The sequence shown here is derived from an EMBL/GenBank/DDBJ whole genome shotgun (WGS) entry which is preliminary data.</text>
</comment>
<feature type="region of interest" description="Disordered" evidence="1">
    <location>
        <begin position="120"/>
        <end position="210"/>
    </location>
</feature>
<dbReference type="Proteomes" id="UP001066276">
    <property type="component" value="Chromosome 2_2"/>
</dbReference>
<feature type="compositionally biased region" description="Basic and acidic residues" evidence="1">
    <location>
        <begin position="83"/>
        <end position="97"/>
    </location>
</feature>
<feature type="compositionally biased region" description="Low complexity" evidence="1">
    <location>
        <begin position="189"/>
        <end position="201"/>
    </location>
</feature>
<evidence type="ECO:0000313" key="3">
    <source>
        <dbReference type="Proteomes" id="UP001066276"/>
    </source>
</evidence>
<reference evidence="2" key="1">
    <citation type="journal article" date="2022" name="bioRxiv">
        <title>Sequencing and chromosome-scale assembly of the giantPleurodeles waltlgenome.</title>
        <authorList>
            <person name="Brown T."/>
            <person name="Elewa A."/>
            <person name="Iarovenko S."/>
            <person name="Subramanian E."/>
            <person name="Araus A.J."/>
            <person name="Petzold A."/>
            <person name="Susuki M."/>
            <person name="Suzuki K.-i.T."/>
            <person name="Hayashi T."/>
            <person name="Toyoda A."/>
            <person name="Oliveira C."/>
            <person name="Osipova E."/>
            <person name="Leigh N.D."/>
            <person name="Simon A."/>
            <person name="Yun M.H."/>
        </authorList>
    </citation>
    <scope>NUCLEOTIDE SEQUENCE</scope>
    <source>
        <strain evidence="2">20211129_DDA</strain>
        <tissue evidence="2">Liver</tissue>
    </source>
</reference>
<organism evidence="2 3">
    <name type="scientific">Pleurodeles waltl</name>
    <name type="common">Iberian ribbed newt</name>
    <dbReference type="NCBI Taxonomy" id="8319"/>
    <lineage>
        <taxon>Eukaryota</taxon>
        <taxon>Metazoa</taxon>
        <taxon>Chordata</taxon>
        <taxon>Craniata</taxon>
        <taxon>Vertebrata</taxon>
        <taxon>Euteleostomi</taxon>
        <taxon>Amphibia</taxon>
        <taxon>Batrachia</taxon>
        <taxon>Caudata</taxon>
        <taxon>Salamandroidea</taxon>
        <taxon>Salamandridae</taxon>
        <taxon>Pleurodelinae</taxon>
        <taxon>Pleurodeles</taxon>
    </lineage>
</organism>